<feature type="region of interest" description="Disordered" evidence="1">
    <location>
        <begin position="43"/>
        <end position="62"/>
    </location>
</feature>
<keyword evidence="3" id="KW-1185">Reference proteome</keyword>
<feature type="region of interest" description="Disordered" evidence="1">
    <location>
        <begin position="1"/>
        <end position="29"/>
    </location>
</feature>
<reference evidence="2 3" key="1">
    <citation type="submission" date="2023-03" db="EMBL/GenBank/DDBJ databases">
        <title>High-quality genome of Scylla paramamosain provides insights in environmental adaptation.</title>
        <authorList>
            <person name="Zhang L."/>
        </authorList>
    </citation>
    <scope>NUCLEOTIDE SEQUENCE [LARGE SCALE GENOMIC DNA]</scope>
    <source>
        <strain evidence="2">LZ_2023a</strain>
        <tissue evidence="2">Muscle</tissue>
    </source>
</reference>
<organism evidence="2 3">
    <name type="scientific">Scylla paramamosain</name>
    <name type="common">Mud crab</name>
    <dbReference type="NCBI Taxonomy" id="85552"/>
    <lineage>
        <taxon>Eukaryota</taxon>
        <taxon>Metazoa</taxon>
        <taxon>Ecdysozoa</taxon>
        <taxon>Arthropoda</taxon>
        <taxon>Crustacea</taxon>
        <taxon>Multicrustacea</taxon>
        <taxon>Malacostraca</taxon>
        <taxon>Eumalacostraca</taxon>
        <taxon>Eucarida</taxon>
        <taxon>Decapoda</taxon>
        <taxon>Pleocyemata</taxon>
        <taxon>Brachyura</taxon>
        <taxon>Eubrachyura</taxon>
        <taxon>Portunoidea</taxon>
        <taxon>Portunidae</taxon>
        <taxon>Portuninae</taxon>
        <taxon>Scylla</taxon>
    </lineage>
</organism>
<dbReference type="EMBL" id="JARAKH010000028">
    <property type="protein sequence ID" value="KAK8388428.1"/>
    <property type="molecule type" value="Genomic_DNA"/>
</dbReference>
<gene>
    <name evidence="2" type="ORF">O3P69_020425</name>
</gene>
<dbReference type="Proteomes" id="UP001487740">
    <property type="component" value="Unassembled WGS sequence"/>
</dbReference>
<evidence type="ECO:0000313" key="2">
    <source>
        <dbReference type="EMBL" id="KAK8388428.1"/>
    </source>
</evidence>
<comment type="caution">
    <text evidence="2">The sequence shown here is derived from an EMBL/GenBank/DDBJ whole genome shotgun (WGS) entry which is preliminary data.</text>
</comment>
<sequence>MDLLSDNSSRSSEHEAETSTKPRKRQRCPEKWIRAEIKHKCNRGEAYTSHTSKKEAPNRKYLPPGSTLISLYKAYKDDLEEKQLHDCGA</sequence>
<feature type="compositionally biased region" description="Polar residues" evidence="1">
    <location>
        <begin position="1"/>
        <end position="10"/>
    </location>
</feature>
<dbReference type="AlphaFoldDB" id="A0AAW0TMX1"/>
<proteinExistence type="predicted"/>
<evidence type="ECO:0000256" key="1">
    <source>
        <dbReference type="SAM" id="MobiDB-lite"/>
    </source>
</evidence>
<feature type="compositionally biased region" description="Basic and acidic residues" evidence="1">
    <location>
        <begin position="11"/>
        <end position="20"/>
    </location>
</feature>
<protein>
    <submittedName>
        <fullName evidence="2">Uncharacterized protein</fullName>
    </submittedName>
</protein>
<name>A0AAW0TMX1_SCYPA</name>
<accession>A0AAW0TMX1</accession>
<evidence type="ECO:0000313" key="3">
    <source>
        <dbReference type="Proteomes" id="UP001487740"/>
    </source>
</evidence>